<comment type="catalytic activity">
    <reaction evidence="5 15">
        <text>L-phenylalanyl-tRNA(Phe) + an N-terminal L-alpha-aminoacyl-[protein] = an N-terminal L-phenylalanyl-L-alpha-aminoacyl-[protein] + tRNA(Phe)</text>
        <dbReference type="Rhea" id="RHEA:43632"/>
        <dbReference type="Rhea" id="RHEA-COMP:9668"/>
        <dbReference type="Rhea" id="RHEA-COMP:9699"/>
        <dbReference type="Rhea" id="RHEA-COMP:10636"/>
        <dbReference type="Rhea" id="RHEA-COMP:10637"/>
        <dbReference type="ChEBI" id="CHEBI:78442"/>
        <dbReference type="ChEBI" id="CHEBI:78531"/>
        <dbReference type="ChEBI" id="CHEBI:78597"/>
        <dbReference type="ChEBI" id="CHEBI:83561"/>
        <dbReference type="EC" id="2.3.2.6"/>
    </reaction>
</comment>
<dbReference type="FunFam" id="3.30.70.3550:FF:000001">
    <property type="entry name" value="Leucyl/phenylalanyl-tRNA--protein transferase"/>
    <property type="match status" value="1"/>
</dbReference>
<evidence type="ECO:0000256" key="4">
    <source>
        <dbReference type="ARBA" id="ARBA00023315"/>
    </source>
</evidence>
<keyword evidence="2 15" id="KW-0963">Cytoplasm</keyword>
<dbReference type="SUPFAM" id="SSF55729">
    <property type="entry name" value="Acyl-CoA N-acyltransferases (Nat)"/>
    <property type="match status" value="1"/>
</dbReference>
<dbReference type="PANTHER" id="PTHR30098">
    <property type="entry name" value="LEUCYL/PHENYLALANYL-TRNA--PROTEIN TRANSFERASE"/>
    <property type="match status" value="1"/>
</dbReference>
<evidence type="ECO:0000256" key="15">
    <source>
        <dbReference type="HAMAP-Rule" id="MF_00688"/>
    </source>
</evidence>
<evidence type="ECO:0000256" key="6">
    <source>
        <dbReference type="ARBA" id="ARBA00050652"/>
    </source>
</evidence>
<evidence type="ECO:0000256" key="14">
    <source>
        <dbReference type="ARBA" id="ARBA00083640"/>
    </source>
</evidence>
<dbReference type="Gene3D" id="3.30.70.3550">
    <property type="entry name" value="Leucyl/phenylalanyl-tRNA-protein transferase, N-terminal domain"/>
    <property type="match status" value="1"/>
</dbReference>
<dbReference type="EC" id="2.3.2.6" evidence="10 15"/>
<keyword evidence="17" id="KW-1185">Reference proteome</keyword>
<dbReference type="Gene3D" id="3.40.630.70">
    <property type="entry name" value="Leucyl/phenylalanyl-tRNA-protein transferase, C-terminal domain"/>
    <property type="match status" value="1"/>
</dbReference>
<dbReference type="PANTHER" id="PTHR30098:SF2">
    <property type="entry name" value="LEUCYL_PHENYLALANYL-TRNA--PROTEIN TRANSFERASE"/>
    <property type="match status" value="1"/>
</dbReference>
<evidence type="ECO:0000256" key="13">
    <source>
        <dbReference type="ARBA" id="ARBA00077165"/>
    </source>
</evidence>
<comment type="catalytic activity">
    <reaction evidence="7 15">
        <text>N-terminal L-lysyl-[protein] + L-leucyl-tRNA(Leu) = N-terminal L-leucyl-L-lysyl-[protein] + tRNA(Leu) + H(+)</text>
        <dbReference type="Rhea" id="RHEA:12340"/>
        <dbReference type="Rhea" id="RHEA-COMP:9613"/>
        <dbReference type="Rhea" id="RHEA-COMP:9622"/>
        <dbReference type="Rhea" id="RHEA-COMP:12670"/>
        <dbReference type="Rhea" id="RHEA-COMP:12671"/>
        <dbReference type="ChEBI" id="CHEBI:15378"/>
        <dbReference type="ChEBI" id="CHEBI:65249"/>
        <dbReference type="ChEBI" id="CHEBI:78442"/>
        <dbReference type="ChEBI" id="CHEBI:78494"/>
        <dbReference type="ChEBI" id="CHEBI:133043"/>
        <dbReference type="EC" id="2.3.2.6"/>
    </reaction>
</comment>
<keyword evidence="4 15" id="KW-0012">Acyltransferase</keyword>
<evidence type="ECO:0000256" key="3">
    <source>
        <dbReference type="ARBA" id="ARBA00022679"/>
    </source>
</evidence>
<comment type="subcellular location">
    <subcellularLocation>
        <location evidence="1 15">Cytoplasm</location>
    </subcellularLocation>
</comment>
<accession>A0A250L068</accession>
<dbReference type="InterPro" id="IPR042203">
    <property type="entry name" value="Leu/Phe-tRNA_Trfase_C"/>
</dbReference>
<dbReference type="FunFam" id="3.40.630.70:FF:000001">
    <property type="entry name" value="Leucyl/phenylalanyl-tRNA--protein transferase"/>
    <property type="match status" value="1"/>
</dbReference>
<dbReference type="InterPro" id="IPR016181">
    <property type="entry name" value="Acyl_CoA_acyltransferase"/>
</dbReference>
<dbReference type="InterPro" id="IPR042221">
    <property type="entry name" value="Leu/Phe-tRNA_Trfase_N"/>
</dbReference>
<dbReference type="KEGG" id="mmai:sS8_5338"/>
<dbReference type="HAMAP" id="MF_00688">
    <property type="entry name" value="Leu_Phe_trans"/>
    <property type="match status" value="1"/>
</dbReference>
<comment type="similarity">
    <text evidence="9 15">Belongs to the L/F-transferase family.</text>
</comment>
<proteinExistence type="inferred from homology"/>
<sequence>MEKALEEPNGLLAVGGCLSAKRLVNAYRSGIFPWFGKDEPILWWSPDPRLILRPENIKISRSLGKRLKRGEFRFSFDVCFDRVVNACAEPRDYATGTWITEEMKRAYSNLFDLGLAHSFEAWQGDALVGGLYGVSVGRAFFGESMFHYVTDASKAAFAFACENLKQWGYVLIDCQVYTRHLASLGAEEIARSEFVKLLEIYCDQPVSNEAWKSAGGDL</sequence>
<organism evidence="16 17">
    <name type="scientific">Methylocaldum marinum</name>
    <dbReference type="NCBI Taxonomy" id="1432792"/>
    <lineage>
        <taxon>Bacteria</taxon>
        <taxon>Pseudomonadati</taxon>
        <taxon>Pseudomonadota</taxon>
        <taxon>Gammaproteobacteria</taxon>
        <taxon>Methylococcales</taxon>
        <taxon>Methylococcaceae</taxon>
        <taxon>Methylocaldum</taxon>
    </lineage>
</organism>
<comment type="function">
    <text evidence="8 15">Functions in the N-end rule pathway of protein degradation where it conjugates Leu, Phe and, less efficiently, Met from aminoacyl-tRNAs to the N-termini of proteins containing an N-terminal arginine or lysine.</text>
</comment>
<evidence type="ECO:0000256" key="5">
    <source>
        <dbReference type="ARBA" id="ARBA00050607"/>
    </source>
</evidence>
<dbReference type="NCBIfam" id="TIGR00667">
    <property type="entry name" value="aat"/>
    <property type="match status" value="1"/>
</dbReference>
<dbReference type="InterPro" id="IPR004616">
    <property type="entry name" value="Leu/Phe-tRNA_Trfase"/>
</dbReference>
<dbReference type="GO" id="GO:0005737">
    <property type="term" value="C:cytoplasm"/>
    <property type="evidence" value="ECO:0007669"/>
    <property type="project" value="UniProtKB-SubCell"/>
</dbReference>
<evidence type="ECO:0000256" key="9">
    <source>
        <dbReference type="ARBA" id="ARBA00061535"/>
    </source>
</evidence>
<evidence type="ECO:0000256" key="7">
    <source>
        <dbReference type="ARBA" id="ARBA00051538"/>
    </source>
</evidence>
<evidence type="ECO:0000256" key="1">
    <source>
        <dbReference type="ARBA" id="ARBA00004496"/>
    </source>
</evidence>
<dbReference type="Pfam" id="PF03588">
    <property type="entry name" value="Leu_Phe_trans"/>
    <property type="match status" value="1"/>
</dbReference>
<dbReference type="AlphaFoldDB" id="A0A250L068"/>
<evidence type="ECO:0000256" key="11">
    <source>
        <dbReference type="ARBA" id="ARBA00074372"/>
    </source>
</evidence>
<evidence type="ECO:0000256" key="2">
    <source>
        <dbReference type="ARBA" id="ARBA00022490"/>
    </source>
</evidence>
<evidence type="ECO:0000256" key="8">
    <source>
        <dbReference type="ARBA" id="ARBA00054043"/>
    </source>
</evidence>
<evidence type="ECO:0000256" key="10">
    <source>
        <dbReference type="ARBA" id="ARBA00066767"/>
    </source>
</evidence>
<dbReference type="EMBL" id="AP017928">
    <property type="protein sequence ID" value="BBA37257.1"/>
    <property type="molecule type" value="Genomic_DNA"/>
</dbReference>
<dbReference type="Proteomes" id="UP000266313">
    <property type="component" value="Chromosome"/>
</dbReference>
<dbReference type="GO" id="GO:0030163">
    <property type="term" value="P:protein catabolic process"/>
    <property type="evidence" value="ECO:0007669"/>
    <property type="project" value="UniProtKB-UniRule"/>
</dbReference>
<name>A0A250L068_9GAMM</name>
<evidence type="ECO:0000256" key="12">
    <source>
        <dbReference type="ARBA" id="ARBA00077136"/>
    </source>
</evidence>
<keyword evidence="3 15" id="KW-0808">Transferase</keyword>
<evidence type="ECO:0000313" key="17">
    <source>
        <dbReference type="Proteomes" id="UP000266313"/>
    </source>
</evidence>
<protein>
    <recommendedName>
        <fullName evidence="11 15">Leucyl/phenylalanyl-tRNA--protein transferase</fullName>
        <ecNumber evidence="10 15">2.3.2.6</ecNumber>
    </recommendedName>
    <alternativeName>
        <fullName evidence="12 15">L/F-transferase</fullName>
    </alternativeName>
    <alternativeName>
        <fullName evidence="13 15">Leucyltransferase</fullName>
    </alternativeName>
    <alternativeName>
        <fullName evidence="14 15">Phenyalanyltransferase</fullName>
    </alternativeName>
</protein>
<dbReference type="GO" id="GO:0008914">
    <property type="term" value="F:leucyl-tRNA--protein transferase activity"/>
    <property type="evidence" value="ECO:0007669"/>
    <property type="project" value="UniProtKB-UniRule"/>
</dbReference>
<evidence type="ECO:0000313" key="16">
    <source>
        <dbReference type="EMBL" id="BBA37257.1"/>
    </source>
</evidence>
<reference evidence="16 17" key="1">
    <citation type="submission" date="2016-12" db="EMBL/GenBank/DDBJ databases">
        <title>Genome sequencing of Methylocaldum marinum.</title>
        <authorList>
            <person name="Takeuchi M."/>
            <person name="Kamagata Y."/>
            <person name="Hiraoka S."/>
            <person name="Oshima K."/>
            <person name="Hattori M."/>
            <person name="Iwasaki W."/>
        </authorList>
    </citation>
    <scope>NUCLEOTIDE SEQUENCE [LARGE SCALE GENOMIC DNA]</scope>
    <source>
        <strain evidence="16 17">S8</strain>
    </source>
</reference>
<gene>
    <name evidence="15" type="primary">aat</name>
    <name evidence="16" type="ORF">sS8_5338</name>
</gene>
<comment type="catalytic activity">
    <reaction evidence="6 15">
        <text>N-terminal L-arginyl-[protein] + L-leucyl-tRNA(Leu) = N-terminal L-leucyl-L-arginyl-[protein] + tRNA(Leu) + H(+)</text>
        <dbReference type="Rhea" id="RHEA:50416"/>
        <dbReference type="Rhea" id="RHEA-COMP:9613"/>
        <dbReference type="Rhea" id="RHEA-COMP:9622"/>
        <dbReference type="Rhea" id="RHEA-COMP:12672"/>
        <dbReference type="Rhea" id="RHEA-COMP:12673"/>
        <dbReference type="ChEBI" id="CHEBI:15378"/>
        <dbReference type="ChEBI" id="CHEBI:64719"/>
        <dbReference type="ChEBI" id="CHEBI:78442"/>
        <dbReference type="ChEBI" id="CHEBI:78494"/>
        <dbReference type="ChEBI" id="CHEBI:133044"/>
        <dbReference type="EC" id="2.3.2.6"/>
    </reaction>
</comment>